<reference evidence="4" key="1">
    <citation type="submission" date="2017-04" db="EMBL/GenBank/DDBJ databases">
        <authorList>
            <person name="Varghese N."/>
            <person name="Submissions S."/>
        </authorList>
    </citation>
    <scope>NUCLEOTIDE SEQUENCE [LARGE SCALE GENOMIC DNA]</scope>
    <source>
        <strain evidence="4">DSM 4125</strain>
    </source>
</reference>
<keyword evidence="1" id="KW-0732">Signal</keyword>
<feature type="domain" description="Secretion system C-terminal sorting" evidence="2">
    <location>
        <begin position="572"/>
        <end position="637"/>
    </location>
</feature>
<dbReference type="AlphaFoldDB" id="A0A1X7ISZ6"/>
<name>A0A1X7ISZ6_9BACT</name>
<evidence type="ECO:0000313" key="3">
    <source>
        <dbReference type="EMBL" id="SMG17990.1"/>
    </source>
</evidence>
<accession>A0A1X7ISZ6</accession>
<dbReference type="InterPro" id="IPR026444">
    <property type="entry name" value="Secre_tail"/>
</dbReference>
<dbReference type="Pfam" id="PF18962">
    <property type="entry name" value="Por_Secre_tail"/>
    <property type="match status" value="1"/>
</dbReference>
<protein>
    <submittedName>
        <fullName evidence="3">Por secretion system C-terminal sorting domain-containing protein</fullName>
    </submittedName>
</protein>
<evidence type="ECO:0000259" key="2">
    <source>
        <dbReference type="Pfam" id="PF18962"/>
    </source>
</evidence>
<dbReference type="NCBIfam" id="TIGR04183">
    <property type="entry name" value="Por_Secre_tail"/>
    <property type="match status" value="1"/>
</dbReference>
<dbReference type="EMBL" id="FXAW01000001">
    <property type="protein sequence ID" value="SMG17990.1"/>
    <property type="molecule type" value="Genomic_DNA"/>
</dbReference>
<dbReference type="RefSeq" id="WP_085515962.1">
    <property type="nucleotide sequence ID" value="NZ_FXAW01000001.1"/>
</dbReference>
<evidence type="ECO:0000313" key="4">
    <source>
        <dbReference type="Proteomes" id="UP000193804"/>
    </source>
</evidence>
<sequence>MKTAKLLKLYFIGFLLIYFSPSQAQIQERPISHLQKNQSSTQRTAITIDTLSLPLWEDFSYKESQPDSSIWLYGENIFVNSSYAHLPPSINVASLDGFNGQGQPYDPDASNNGIGDSLVSQPIDLSGFTVNSNINLSFFWQPGYGGFAPDQQDSLKISFKNSEGNWIQVGGFRGNGNIEPLLFSQHFERVNDTSFLHAGFQFKFEIAGNLAGDFDLWNIDYIYLNEGNTPVGTQENAYDSYEDRTFSRKAGTPFGNYFAIPLHHLEEEWLTQNLHSSDFIYNNLWAGNANNFSFGTEFFSIVYDTLKAGSIIDSLDVDGIFLTDLQDTARFTYKVKNKTQFIDYLIAEKNVEDSVYLNFQFNLGTNDSLFFETVNGVAQYYPDLSFRQNDTISTIIPLHDFYAYDDGTAESRIQLNSRNYLLAQGYEMIGEQYLTGIELYAPNIGQNSSTQNITLLVWNELTANTDDILRAQNVLINESTSINQFQRFSFDRPVLLKGEFFIGYREENDEPLSIGFDKSTNSADKLFYNQSGTWEPNTVLEGSVMIRPVFDEARITVSNEKVLDTDWRIKAYPNPNKGLLKLTENWDQIKIYDLQGRLRLESSNPENLKELDISKLENDLYLLKIMKGSKQSILKIMLRK</sequence>
<dbReference type="STRING" id="1028.SAMN05661096_01013"/>
<organism evidence="3 4">
    <name type="scientific">Marivirga sericea</name>
    <dbReference type="NCBI Taxonomy" id="1028"/>
    <lineage>
        <taxon>Bacteria</taxon>
        <taxon>Pseudomonadati</taxon>
        <taxon>Bacteroidota</taxon>
        <taxon>Cytophagia</taxon>
        <taxon>Cytophagales</taxon>
        <taxon>Marivirgaceae</taxon>
        <taxon>Marivirga</taxon>
    </lineage>
</organism>
<dbReference type="OrthoDB" id="1488838at2"/>
<feature type="chain" id="PRO_5012123535" evidence="1">
    <location>
        <begin position="25"/>
        <end position="640"/>
    </location>
</feature>
<proteinExistence type="predicted"/>
<dbReference type="Proteomes" id="UP000193804">
    <property type="component" value="Unassembled WGS sequence"/>
</dbReference>
<evidence type="ECO:0000256" key="1">
    <source>
        <dbReference type="SAM" id="SignalP"/>
    </source>
</evidence>
<feature type="signal peptide" evidence="1">
    <location>
        <begin position="1"/>
        <end position="24"/>
    </location>
</feature>
<keyword evidence="4" id="KW-1185">Reference proteome</keyword>
<gene>
    <name evidence="3" type="ORF">SAMN05661096_01013</name>
</gene>